<proteinExistence type="predicted"/>
<evidence type="ECO:0000313" key="3">
    <source>
        <dbReference type="Proteomes" id="UP001454086"/>
    </source>
</evidence>
<comment type="caution">
    <text evidence="2">The sequence shown here is derived from an EMBL/GenBank/DDBJ whole genome shotgun (WGS) entry which is preliminary data.</text>
</comment>
<dbReference type="RefSeq" id="WP_050927331.1">
    <property type="nucleotide sequence ID" value="NZ_JBBMFM010000057.1"/>
</dbReference>
<sequence length="866" mass="97706">MTKPGFLFRGACMLFAVCLTGCGIHNPIADSKRADAAKVSTVLREQEEASDFGEAMGMAFEYEVDSETFAIELFTADGSVRAALPLQERVVEDYRKRDEEVSWRYQEDGIAVSVTPEDDYLSVTITSETDRDNAFTWPEISADSYYFPFGEGKRVPADDSVWKDYLAGQIGQPNPADQSNPPAKEFSVLEQFSMPFWISSAGDYAVLFIMEDPFHTKISFRQNPDLTFSLNNGFPDIDTDRTKRFRIYLTDNDPVSAAKLYRKYVKETDRFVTLEQKAESNPMIRKLYGAPFIYLWGERLISPEDVNWPSFRTAIGSPFMNYLISFSSQVENGNEIKAALDEIQSQDYVADYQKHLVCSYLSGVLKLPEFYWQLSVLPFESSYTPSTTPPDAPSTAPPDAPSTVPPDAPSTAPPDAPSTAPSTVPSDAPSALRHAFTTSSPELASLLAPGYENLNESNQIQVNKYILSANLPDVFGKPSGWMDQDTVGLIRQMKDSGISQAWIGLNSWEQAYAKPELVEEAVNQGYLIGSYDSYHSIHEPGSEQWITAAFEDTSLYDRAAVEDRNGEKIKGFKGVGRKLNPVLSLPAVVERMLDIMGNGLPFNSWFIDCDATGEIYDDYTPDHITTQQQDLKARLERMAYIRDTYGMVIGSEGGHDFAASTIAFAHGIEMQSFSWMDDDMKENRDSEYFIGKYYNPDGGVAEHFSRRIPVKSRYQTLFTDPRFDVPLFKLVYNDSVITSYHWDWSTFKIKDQTGTRMLREVLYNVPPLYHLDAVQWEKYKDDIVRHNAVWSEFSWNAVTREMTGFQYLKEDGSVQMTEYGDKIQVAANFNDGPFIYGNQEIPGKSVLIRMDGKETVYTPKTAQDNS</sequence>
<keyword evidence="2" id="KW-0378">Hydrolase</keyword>
<dbReference type="Pfam" id="PF11308">
    <property type="entry name" value="Glyco_hydro_129"/>
    <property type="match status" value="1"/>
</dbReference>
<keyword evidence="3" id="KW-1185">Reference proteome</keyword>
<reference evidence="2 3" key="1">
    <citation type="submission" date="2024-03" db="EMBL/GenBank/DDBJ databases">
        <title>Human intestinal bacterial collection.</title>
        <authorList>
            <person name="Pauvert C."/>
            <person name="Hitch T.C.A."/>
            <person name="Clavel T."/>
        </authorList>
    </citation>
    <scope>NUCLEOTIDE SEQUENCE [LARGE SCALE GENOMIC DNA]</scope>
    <source>
        <strain evidence="2 3">CLA-SR-H021</strain>
    </source>
</reference>
<dbReference type="InterPro" id="IPR021459">
    <property type="entry name" value="GH101-related"/>
</dbReference>
<feature type="compositionally biased region" description="Pro residues" evidence="1">
    <location>
        <begin position="387"/>
        <end position="416"/>
    </location>
</feature>
<gene>
    <name evidence="2" type="ORF">WMQ36_15105</name>
</gene>
<feature type="compositionally biased region" description="Low complexity" evidence="1">
    <location>
        <begin position="417"/>
        <end position="430"/>
    </location>
</feature>
<evidence type="ECO:0000313" key="2">
    <source>
        <dbReference type="EMBL" id="MEQ2426303.1"/>
    </source>
</evidence>
<protein>
    <submittedName>
        <fullName evidence="2">Glycosyl hydrolase</fullName>
    </submittedName>
</protein>
<evidence type="ECO:0000256" key="1">
    <source>
        <dbReference type="SAM" id="MobiDB-lite"/>
    </source>
</evidence>
<dbReference type="GO" id="GO:0016787">
    <property type="term" value="F:hydrolase activity"/>
    <property type="evidence" value="ECO:0007669"/>
    <property type="project" value="UniProtKB-KW"/>
</dbReference>
<accession>A0ABV1D968</accession>
<dbReference type="Proteomes" id="UP001454086">
    <property type="component" value="Unassembled WGS sequence"/>
</dbReference>
<feature type="region of interest" description="Disordered" evidence="1">
    <location>
        <begin position="383"/>
        <end position="430"/>
    </location>
</feature>
<name>A0ABV1D968_9FIRM</name>
<dbReference type="EMBL" id="JBBMFM010000057">
    <property type="protein sequence ID" value="MEQ2426303.1"/>
    <property type="molecule type" value="Genomic_DNA"/>
</dbReference>
<organism evidence="2 3">
    <name type="scientific">Enterocloster hominis</name>
    <name type="common">ex Hitch et al. 2024</name>
    <dbReference type="NCBI Taxonomy" id="1917870"/>
    <lineage>
        <taxon>Bacteria</taxon>
        <taxon>Bacillati</taxon>
        <taxon>Bacillota</taxon>
        <taxon>Clostridia</taxon>
        <taxon>Lachnospirales</taxon>
        <taxon>Lachnospiraceae</taxon>
        <taxon>Enterocloster</taxon>
    </lineage>
</organism>